<feature type="compositionally biased region" description="Low complexity" evidence="1">
    <location>
        <begin position="110"/>
        <end position="134"/>
    </location>
</feature>
<feature type="compositionally biased region" description="Low complexity" evidence="1">
    <location>
        <begin position="189"/>
        <end position="207"/>
    </location>
</feature>
<organism evidence="2 3">
    <name type="scientific">Grifola frondosa</name>
    <name type="common">Maitake</name>
    <name type="synonym">Polyporus frondosus</name>
    <dbReference type="NCBI Taxonomy" id="5627"/>
    <lineage>
        <taxon>Eukaryota</taxon>
        <taxon>Fungi</taxon>
        <taxon>Dikarya</taxon>
        <taxon>Basidiomycota</taxon>
        <taxon>Agaricomycotina</taxon>
        <taxon>Agaricomycetes</taxon>
        <taxon>Polyporales</taxon>
        <taxon>Grifolaceae</taxon>
        <taxon>Grifola</taxon>
    </lineage>
</organism>
<reference evidence="2 3" key="1">
    <citation type="submission" date="2016-03" db="EMBL/GenBank/DDBJ databases">
        <title>Whole genome sequencing of Grifola frondosa 9006-11.</title>
        <authorList>
            <person name="Min B."/>
            <person name="Park H."/>
            <person name="Kim J.-G."/>
            <person name="Cho H."/>
            <person name="Oh Y.-L."/>
            <person name="Kong W.-S."/>
            <person name="Choi I.-G."/>
        </authorList>
    </citation>
    <scope>NUCLEOTIDE SEQUENCE [LARGE SCALE GENOMIC DNA]</scope>
    <source>
        <strain evidence="2 3">9006-11</strain>
    </source>
</reference>
<keyword evidence="3" id="KW-1185">Reference proteome</keyword>
<dbReference type="EMBL" id="LUGG01000031">
    <property type="protein sequence ID" value="OBZ66498.1"/>
    <property type="molecule type" value="Genomic_DNA"/>
</dbReference>
<feature type="compositionally biased region" description="Low complexity" evidence="1">
    <location>
        <begin position="217"/>
        <end position="239"/>
    </location>
</feature>
<proteinExistence type="predicted"/>
<feature type="compositionally biased region" description="Basic and acidic residues" evidence="1">
    <location>
        <begin position="284"/>
        <end position="302"/>
    </location>
</feature>
<sequence>MLVVHSESLHSLPAQTDPFVTLPRTPPRPPLASRRHTTTISAPSLVHLSRPLRSSPLAGPSIAAAHDGTFSDGDKVASEDKDKSRRRSLRFSLTSKVALTLNTSAHDLSSAKSPASESISSVSSVVSNSEPSPSKKMKRRSFGLPILTFPLVSSPSADTVDRNKTKTTSTASEHPPPVPPVPVWAQQGSHSAPSSPTSPSYLSPTYAVRSQPPSPVSGPSRNSSPTPSSRSASSSLHSSGKPFHRPPPSISRSPELNWLSQASAPRFSRLGLHGEGVVMPISAREARRRSTVDVRNKGKARDTSIPFPAPRTPSRTSVSSLASTRSLSTSHGSSVLAPAPFRLISPTSSQTSFASATSAGCETPSLTLSRTTSRGSLDVDEMGMLTSGSVELQVNGVPVGVIGLCADGVDEAKDKDRGRSVRVKLRESAEELSLPLPRRDAQSECIKSRRALAQLDSDGALKGEKVKRSGTIRRVWKQVVRSVSLRR</sequence>
<evidence type="ECO:0000313" key="2">
    <source>
        <dbReference type="EMBL" id="OBZ66498.1"/>
    </source>
</evidence>
<gene>
    <name evidence="2" type="ORF">A0H81_13658</name>
</gene>
<dbReference type="Proteomes" id="UP000092993">
    <property type="component" value="Unassembled WGS sequence"/>
</dbReference>
<accession>A0A1C7LPL9</accession>
<name>A0A1C7LPL9_GRIFR</name>
<dbReference type="STRING" id="5627.A0A1C7LPL9"/>
<comment type="caution">
    <text evidence="2">The sequence shown here is derived from an EMBL/GenBank/DDBJ whole genome shotgun (WGS) entry which is preliminary data.</text>
</comment>
<dbReference type="AlphaFoldDB" id="A0A1C7LPL9"/>
<feature type="compositionally biased region" description="Basic and acidic residues" evidence="1">
    <location>
        <begin position="72"/>
        <end position="83"/>
    </location>
</feature>
<feature type="compositionally biased region" description="Low complexity" evidence="1">
    <location>
        <begin position="312"/>
        <end position="332"/>
    </location>
</feature>
<protein>
    <submittedName>
        <fullName evidence="2">Uncharacterized protein</fullName>
    </submittedName>
</protein>
<dbReference type="OrthoDB" id="3070411at2759"/>
<feature type="region of interest" description="Disordered" evidence="1">
    <location>
        <begin position="15"/>
        <end position="89"/>
    </location>
</feature>
<dbReference type="OMA" id="RDAQSEC"/>
<evidence type="ECO:0000256" key="1">
    <source>
        <dbReference type="SAM" id="MobiDB-lite"/>
    </source>
</evidence>
<feature type="region of interest" description="Disordered" evidence="1">
    <location>
        <begin position="106"/>
        <end position="139"/>
    </location>
</feature>
<feature type="region of interest" description="Disordered" evidence="1">
    <location>
        <begin position="153"/>
        <end position="255"/>
    </location>
</feature>
<evidence type="ECO:0000313" key="3">
    <source>
        <dbReference type="Proteomes" id="UP000092993"/>
    </source>
</evidence>
<feature type="region of interest" description="Disordered" evidence="1">
    <location>
        <begin position="283"/>
        <end position="332"/>
    </location>
</feature>